<dbReference type="EMBL" id="SNXO01000025">
    <property type="protein sequence ID" value="TDP52862.1"/>
    <property type="molecule type" value="Genomic_DNA"/>
</dbReference>
<dbReference type="Pfam" id="PF08378">
    <property type="entry name" value="NERD"/>
    <property type="match status" value="1"/>
</dbReference>
<dbReference type="Gene3D" id="3.30.65.10">
    <property type="entry name" value="Bacterial Topoisomerase I, domain 1"/>
    <property type="match status" value="1"/>
</dbReference>
<evidence type="ECO:0000256" key="1">
    <source>
        <dbReference type="SAM" id="Phobius"/>
    </source>
</evidence>
<dbReference type="AlphaFoldDB" id="A0A4V3CR04"/>
<reference evidence="3 4" key="1">
    <citation type="submission" date="2019-03" db="EMBL/GenBank/DDBJ databases">
        <title>Genomic Encyclopedia of Type Strains, Phase IV (KMG-IV): sequencing the most valuable type-strain genomes for metagenomic binning, comparative biology and taxonomic classification.</title>
        <authorList>
            <person name="Goeker M."/>
        </authorList>
    </citation>
    <scope>NUCLEOTIDE SEQUENCE [LARGE SCALE GENOMIC DNA]</scope>
    <source>
        <strain evidence="3 4">DSM 28287</strain>
    </source>
</reference>
<feature type="domain" description="NERD" evidence="2">
    <location>
        <begin position="32"/>
        <end position="147"/>
    </location>
</feature>
<dbReference type="InterPro" id="IPR013498">
    <property type="entry name" value="Topo_IA_Znf"/>
</dbReference>
<protein>
    <submittedName>
        <fullName evidence="3">Topoisomerase-like DNA binding C4 zinc finger protein</fullName>
    </submittedName>
</protein>
<evidence type="ECO:0000259" key="2">
    <source>
        <dbReference type="PROSITE" id="PS50965"/>
    </source>
</evidence>
<dbReference type="Pfam" id="PF01396">
    <property type="entry name" value="Zn_ribbon_Top1"/>
    <property type="match status" value="1"/>
</dbReference>
<feature type="transmembrane region" description="Helical" evidence="1">
    <location>
        <begin position="6"/>
        <end position="23"/>
    </location>
</feature>
<gene>
    <name evidence="3" type="ORF">EV211_12516</name>
</gene>
<sequence length="252" mass="28107">MDIKIKVMLVGMLAFSFLLDMIFNKSRKAKYKGKKGEAAVSSLLKKLPDAYRVINDVVVKSNKGVTQIDHVVVSEFGIFVIETKNYKGVIIESPDADKWKQKLGNTTNNFYNPLRQNYGHIKALQTLTGLPESTFISLIAFSLDAKLRVDDAEGRVVYFNKLTTAIKGHQEKLLTTEQVATACEAINAGDIESKEVMEKHNQDIKVAKAEEESKIEQNICPKCGGKLVTRSGKYGEFIGCSNYPKCRFTKDA</sequence>
<accession>A0A4V3CR04</accession>
<keyword evidence="1" id="KW-0472">Membrane</keyword>
<keyword evidence="1" id="KW-0812">Transmembrane</keyword>
<keyword evidence="3" id="KW-0413">Isomerase</keyword>
<dbReference type="Proteomes" id="UP000295500">
    <property type="component" value="Unassembled WGS sequence"/>
</dbReference>
<organism evidence="3 4">
    <name type="scientific">Aminicella lysinilytica</name>
    <dbReference type="NCBI Taxonomy" id="433323"/>
    <lineage>
        <taxon>Bacteria</taxon>
        <taxon>Bacillati</taxon>
        <taxon>Bacillota</taxon>
        <taxon>Clostridia</taxon>
        <taxon>Peptostreptococcales</taxon>
        <taxon>Anaerovoracaceae</taxon>
        <taxon>Aminicella</taxon>
    </lineage>
</organism>
<dbReference type="GO" id="GO:0003916">
    <property type="term" value="F:DNA topoisomerase activity"/>
    <property type="evidence" value="ECO:0007669"/>
    <property type="project" value="InterPro"/>
</dbReference>
<evidence type="ECO:0000313" key="3">
    <source>
        <dbReference type="EMBL" id="TDP52862.1"/>
    </source>
</evidence>
<dbReference type="InterPro" id="IPR011528">
    <property type="entry name" value="NERD"/>
</dbReference>
<dbReference type="OrthoDB" id="159416at2"/>
<dbReference type="GO" id="GO:0005694">
    <property type="term" value="C:chromosome"/>
    <property type="evidence" value="ECO:0007669"/>
    <property type="project" value="InterPro"/>
</dbReference>
<name>A0A4V3CR04_9FIRM</name>
<keyword evidence="4" id="KW-1185">Reference proteome</keyword>
<dbReference type="SUPFAM" id="SSF57783">
    <property type="entry name" value="Zinc beta-ribbon"/>
    <property type="match status" value="1"/>
</dbReference>
<comment type="caution">
    <text evidence="3">The sequence shown here is derived from an EMBL/GenBank/DDBJ whole genome shotgun (WGS) entry which is preliminary data.</text>
</comment>
<dbReference type="PROSITE" id="PS50965">
    <property type="entry name" value="NERD"/>
    <property type="match status" value="1"/>
</dbReference>
<dbReference type="GO" id="GO:0006265">
    <property type="term" value="P:DNA topological change"/>
    <property type="evidence" value="ECO:0007669"/>
    <property type="project" value="InterPro"/>
</dbReference>
<keyword evidence="1" id="KW-1133">Transmembrane helix</keyword>
<dbReference type="RefSeq" id="WP_133528797.1">
    <property type="nucleotide sequence ID" value="NZ_SNXO01000025.1"/>
</dbReference>
<proteinExistence type="predicted"/>
<evidence type="ECO:0000313" key="4">
    <source>
        <dbReference type="Proteomes" id="UP000295500"/>
    </source>
</evidence>
<dbReference type="GO" id="GO:0003677">
    <property type="term" value="F:DNA binding"/>
    <property type="evidence" value="ECO:0007669"/>
    <property type="project" value="InterPro"/>
</dbReference>